<evidence type="ECO:0000313" key="2">
    <source>
        <dbReference type="Proteomes" id="UP000297703"/>
    </source>
</evidence>
<reference evidence="1 2" key="1">
    <citation type="submission" date="2019-04" db="EMBL/GenBank/DDBJ databases">
        <title>Draft genome of the big-headed turtle Platysternon megacephalum.</title>
        <authorList>
            <person name="Gong S."/>
        </authorList>
    </citation>
    <scope>NUCLEOTIDE SEQUENCE [LARGE SCALE GENOMIC DNA]</scope>
    <source>
        <strain evidence="1">DO16091913</strain>
        <tissue evidence="1">Muscle</tissue>
    </source>
</reference>
<organism evidence="1 2">
    <name type="scientific">Platysternon megacephalum</name>
    <name type="common">big-headed turtle</name>
    <dbReference type="NCBI Taxonomy" id="55544"/>
    <lineage>
        <taxon>Eukaryota</taxon>
        <taxon>Metazoa</taxon>
        <taxon>Chordata</taxon>
        <taxon>Craniata</taxon>
        <taxon>Vertebrata</taxon>
        <taxon>Euteleostomi</taxon>
        <taxon>Archelosauria</taxon>
        <taxon>Testudinata</taxon>
        <taxon>Testudines</taxon>
        <taxon>Cryptodira</taxon>
        <taxon>Durocryptodira</taxon>
        <taxon>Testudinoidea</taxon>
        <taxon>Platysternidae</taxon>
        <taxon>Platysternon</taxon>
    </lineage>
</organism>
<keyword evidence="2" id="KW-1185">Reference proteome</keyword>
<reference evidence="1 2" key="2">
    <citation type="submission" date="2019-04" db="EMBL/GenBank/DDBJ databases">
        <title>The genome sequence of big-headed turtle.</title>
        <authorList>
            <person name="Gong S."/>
        </authorList>
    </citation>
    <scope>NUCLEOTIDE SEQUENCE [LARGE SCALE GENOMIC DNA]</scope>
    <source>
        <strain evidence="1">DO16091913</strain>
        <tissue evidence="1">Muscle</tissue>
    </source>
</reference>
<proteinExistence type="predicted"/>
<dbReference type="Proteomes" id="UP000297703">
    <property type="component" value="Unassembled WGS sequence"/>
</dbReference>
<comment type="caution">
    <text evidence="1">The sequence shown here is derived from an EMBL/GenBank/DDBJ whole genome shotgun (WGS) entry which is preliminary data.</text>
</comment>
<name>A0A4D9EEW5_9SAUR</name>
<protein>
    <submittedName>
        <fullName evidence="1">Uncharacterized protein</fullName>
    </submittedName>
</protein>
<evidence type="ECO:0000313" key="1">
    <source>
        <dbReference type="EMBL" id="TFK09941.1"/>
    </source>
</evidence>
<gene>
    <name evidence="1" type="ORF">DR999_PMT06982</name>
</gene>
<dbReference type="EMBL" id="QXTE01000047">
    <property type="protein sequence ID" value="TFK09941.1"/>
    <property type="molecule type" value="Genomic_DNA"/>
</dbReference>
<dbReference type="AlphaFoldDB" id="A0A4D9EEW5"/>
<accession>A0A4D9EEW5</accession>
<sequence>MYCLLTGKYKCNICDIMIQLASQEVNFKQWKCSEASSCRCHLDQTRKKGVKVKKLKGQHRTFKKQLAWSKSRQIKTASALLVGETGSQSLPCQERMISFVWGYVVRVSLRLIPQVGKKHYFKLHCHQEPNKQWHFAFLCH</sequence>